<dbReference type="Proteomes" id="UP001259572">
    <property type="component" value="Unassembled WGS sequence"/>
</dbReference>
<accession>A0ABU3Q9N4</accession>
<dbReference type="Pfam" id="PF00326">
    <property type="entry name" value="Peptidase_S9"/>
    <property type="match status" value="1"/>
</dbReference>
<dbReference type="InterPro" id="IPR029058">
    <property type="entry name" value="AB_hydrolase_fold"/>
</dbReference>
<dbReference type="SUPFAM" id="SSF53474">
    <property type="entry name" value="alpha/beta-Hydrolases"/>
    <property type="match status" value="1"/>
</dbReference>
<keyword evidence="5" id="KW-1185">Reference proteome</keyword>
<evidence type="ECO:0000256" key="1">
    <source>
        <dbReference type="SAM" id="Phobius"/>
    </source>
</evidence>
<keyword evidence="1" id="KW-0812">Transmembrane</keyword>
<feature type="domain" description="Dipeptidylpeptidase IV N-terminal" evidence="3">
    <location>
        <begin position="183"/>
        <end position="532"/>
    </location>
</feature>
<name>A0ABU3Q9N4_9SPHN</name>
<evidence type="ECO:0000259" key="2">
    <source>
        <dbReference type="Pfam" id="PF00326"/>
    </source>
</evidence>
<evidence type="ECO:0000313" key="4">
    <source>
        <dbReference type="EMBL" id="MDT9600123.1"/>
    </source>
</evidence>
<comment type="caution">
    <text evidence="4">The sequence shown here is derived from an EMBL/GenBank/DDBJ whole genome shotgun (WGS) entry which is preliminary data.</text>
</comment>
<protein>
    <submittedName>
        <fullName evidence="4">Prolyl oligopeptidase family serine peptidase</fullName>
    </submittedName>
</protein>
<dbReference type="SUPFAM" id="SSF82171">
    <property type="entry name" value="DPP6 N-terminal domain-like"/>
    <property type="match status" value="1"/>
</dbReference>
<gene>
    <name evidence="4" type="ORF">RQX22_14275</name>
</gene>
<dbReference type="PANTHER" id="PTHR11731:SF118">
    <property type="entry name" value="BLR1971 PROTEIN"/>
    <property type="match status" value="1"/>
</dbReference>
<keyword evidence="1" id="KW-0472">Membrane</keyword>
<feature type="transmembrane region" description="Helical" evidence="1">
    <location>
        <begin position="38"/>
        <end position="57"/>
    </location>
</feature>
<keyword evidence="1" id="KW-1133">Transmembrane helix</keyword>
<dbReference type="Gene3D" id="2.140.10.30">
    <property type="entry name" value="Dipeptidylpeptidase IV, N-terminal domain"/>
    <property type="match status" value="1"/>
</dbReference>
<dbReference type="InterPro" id="IPR050278">
    <property type="entry name" value="Serine_Prot_S9B/DPPIV"/>
</dbReference>
<dbReference type="PANTHER" id="PTHR11731">
    <property type="entry name" value="PROTEASE FAMILY S9B,C DIPEPTIDYL-PEPTIDASE IV-RELATED"/>
    <property type="match status" value="1"/>
</dbReference>
<feature type="domain" description="Peptidase S9 prolyl oligopeptidase catalytic" evidence="2">
    <location>
        <begin position="624"/>
        <end position="799"/>
    </location>
</feature>
<dbReference type="Pfam" id="PF00930">
    <property type="entry name" value="DPPIV_N"/>
    <property type="match status" value="1"/>
</dbReference>
<proteinExistence type="predicted"/>
<sequence>MAVRSQEAAVIVCPSVAAADEGRIASVEGAARKKVTRLGLILAALLAAPVVMAAPAVQSSPPGLGKADYDRAARFLDRTKERWVLNAAVTPHWLDGDRFWYRRDTAPGRAEFLIVDAAAGGSRRPAFDHAELASALAKALGRPIEPDKLPFAIFRYGAAGTIEAMVDGKLWACGGTMIACAIAQEPAPTLDAAASPDGRWQAYIQDDDIWIRPSAGGQAFALTTDGVSDFGWGIQPGSNVIATGFRLSGLRYPPALSWSPDSTRILTQRVDDRRTGPVGRIQSVPTDGSVRPKLHTWRLAFPGEEGIPTSEPWVFDVATRKGTRIDVAPIPFGLVTPVEAKEAWWAKDGRTIGLLTRSRYYKNMTLYRVDPATGRAQILVSEDAKTFIEAAAIAQRPMVAMLANGDTLWFSERDGHGRLYLYGADGRMKRVIGSGPGQISSILRLDEAAGLAWVRVNGREPGADPYLSNLYRLDLRTGKMLRLTPEGGDHMVGLSDTNTFPPIWDPMAPPETTTSFSPSGRYFVDTHSTVATAPVTVLRDANGKLVTLLEQADWSRLRAGGFVPPERFTATAADGKTRLYGVLLRPSNFDPARRYPVVDQIYPGPQTRRTPNGFMDALFDHSFAQAVAELGFIVMLVDGRGTPGRDKAFLDLSYGKLAKGGFIEDHVAAIRQLGATRPWMDLDRVGIYGMSAGGDAAARAIFLYPDVFKVAIAHAGSHDQRGNIHWWGEAYNGPDDGKNYTATSNAALAGNLKGKLLLIHGEMDPNVSPALTGQVVDALIKANKDFQMLLVPNLGHSWDDYTIRIAWDYLVEHLMGVTHPREYRMPSEEEPTP</sequence>
<evidence type="ECO:0000259" key="3">
    <source>
        <dbReference type="Pfam" id="PF00930"/>
    </source>
</evidence>
<dbReference type="RefSeq" id="WP_315727222.1">
    <property type="nucleotide sequence ID" value="NZ_JAVUPU010000007.1"/>
</dbReference>
<dbReference type="InterPro" id="IPR002469">
    <property type="entry name" value="Peptidase_S9B_N"/>
</dbReference>
<dbReference type="InterPro" id="IPR001375">
    <property type="entry name" value="Peptidase_S9_cat"/>
</dbReference>
<dbReference type="Gene3D" id="3.40.50.1820">
    <property type="entry name" value="alpha/beta hydrolase"/>
    <property type="match status" value="1"/>
</dbReference>
<organism evidence="4 5">
    <name type="scientific">Sphingosinicella rhizophila</name>
    <dbReference type="NCBI Taxonomy" id="3050082"/>
    <lineage>
        <taxon>Bacteria</taxon>
        <taxon>Pseudomonadati</taxon>
        <taxon>Pseudomonadota</taxon>
        <taxon>Alphaproteobacteria</taxon>
        <taxon>Sphingomonadales</taxon>
        <taxon>Sphingosinicellaceae</taxon>
        <taxon>Sphingosinicella</taxon>
    </lineage>
</organism>
<reference evidence="4 5" key="1">
    <citation type="submission" date="2023-05" db="EMBL/GenBank/DDBJ databases">
        <authorList>
            <person name="Guo Y."/>
        </authorList>
    </citation>
    <scope>NUCLEOTIDE SEQUENCE [LARGE SCALE GENOMIC DNA]</scope>
    <source>
        <strain evidence="4 5">GR2756</strain>
    </source>
</reference>
<evidence type="ECO:0000313" key="5">
    <source>
        <dbReference type="Proteomes" id="UP001259572"/>
    </source>
</evidence>
<dbReference type="EMBL" id="JAVUPU010000007">
    <property type="protein sequence ID" value="MDT9600123.1"/>
    <property type="molecule type" value="Genomic_DNA"/>
</dbReference>